<dbReference type="PROSITE" id="PS50995">
    <property type="entry name" value="HTH_MARR_2"/>
    <property type="match status" value="1"/>
</dbReference>
<dbReference type="OrthoDB" id="9815567at2"/>
<proteinExistence type="predicted"/>
<dbReference type="KEGG" id="agy:ATC03_11930"/>
<accession>A0A191WGD8</accession>
<evidence type="ECO:0000313" key="3">
    <source>
        <dbReference type="Proteomes" id="UP000078437"/>
    </source>
</evidence>
<dbReference type="SUPFAM" id="SSF46785">
    <property type="entry name" value="Winged helix' DNA-binding domain"/>
    <property type="match status" value="1"/>
</dbReference>
<dbReference type="InterPro" id="IPR036388">
    <property type="entry name" value="WH-like_DNA-bd_sf"/>
</dbReference>
<dbReference type="InterPro" id="IPR036390">
    <property type="entry name" value="WH_DNA-bd_sf"/>
</dbReference>
<dbReference type="PANTHER" id="PTHR33164:SF99">
    <property type="entry name" value="MARR FAMILY REGULATORY PROTEIN"/>
    <property type="match status" value="1"/>
</dbReference>
<organism evidence="2 3">
    <name type="scientific">Agromyces aureus</name>
    <dbReference type="NCBI Taxonomy" id="453304"/>
    <lineage>
        <taxon>Bacteria</taxon>
        <taxon>Bacillati</taxon>
        <taxon>Actinomycetota</taxon>
        <taxon>Actinomycetes</taxon>
        <taxon>Micrococcales</taxon>
        <taxon>Microbacteriaceae</taxon>
        <taxon>Agromyces</taxon>
    </lineage>
</organism>
<dbReference type="Pfam" id="PF12802">
    <property type="entry name" value="MarR_2"/>
    <property type="match status" value="1"/>
</dbReference>
<dbReference type="Proteomes" id="UP000078437">
    <property type="component" value="Chromosome"/>
</dbReference>
<feature type="domain" description="HTH marR-type" evidence="1">
    <location>
        <begin position="11"/>
        <end position="140"/>
    </location>
</feature>
<protein>
    <submittedName>
        <fullName evidence="2">MarR family transcriptional regulator</fullName>
    </submittedName>
</protein>
<dbReference type="PANTHER" id="PTHR33164">
    <property type="entry name" value="TRANSCRIPTIONAL REGULATOR, MARR FAMILY"/>
    <property type="match status" value="1"/>
</dbReference>
<dbReference type="GO" id="GO:0003700">
    <property type="term" value="F:DNA-binding transcription factor activity"/>
    <property type="evidence" value="ECO:0007669"/>
    <property type="project" value="InterPro"/>
</dbReference>
<dbReference type="SMART" id="SM00347">
    <property type="entry name" value="HTH_MARR"/>
    <property type="match status" value="1"/>
</dbReference>
<reference evidence="3" key="2">
    <citation type="submission" date="2016-01" db="EMBL/GenBank/DDBJ databases">
        <title>Complete genome sequence of Agromyces aureus AR33T and comparison with related organisms.</title>
        <authorList>
            <person name="Corretto E."/>
            <person name="Antonielli L."/>
            <person name="Sessitsch A."/>
            <person name="Brader G."/>
        </authorList>
    </citation>
    <scope>NUCLEOTIDE SEQUENCE [LARGE SCALE GENOMIC DNA]</scope>
    <source>
        <strain evidence="3">AR33</strain>
    </source>
</reference>
<keyword evidence="3" id="KW-1185">Reference proteome</keyword>
<gene>
    <name evidence="2" type="ORF">ATC03_11930</name>
</gene>
<dbReference type="EMBL" id="CP013979">
    <property type="protein sequence ID" value="ANJ27321.1"/>
    <property type="molecule type" value="Genomic_DNA"/>
</dbReference>
<evidence type="ECO:0000259" key="1">
    <source>
        <dbReference type="PROSITE" id="PS50995"/>
    </source>
</evidence>
<reference evidence="2 3" key="1">
    <citation type="journal article" date="2016" name="Int. J. Syst. Evol. Microbiol.">
        <title>Agromyces aureus sp. nov., isolated from the rhizosphere of Salix caprea L. grown in a heavy-metal-contaminated soil.</title>
        <authorList>
            <person name="Corretto E."/>
            <person name="Antonielli L."/>
            <person name="Sessitsch A."/>
            <person name="Compant S."/>
            <person name="Gorfer M."/>
            <person name="Kuffner M."/>
            <person name="Brader G."/>
        </authorList>
    </citation>
    <scope>NUCLEOTIDE SEQUENCE [LARGE SCALE GENOMIC DNA]</scope>
    <source>
        <strain evidence="2 3">AR33</strain>
    </source>
</reference>
<sequence length="156" mass="16892">MAVTYRVATKSSEAEALLLDLVNAYEHAFERAAETVALSAAQACVLGRLSEHRPMGALAEELGCDASNISQIVGRLEGLGLAYRETAPDDRRVRVVSRTTTGHQVSQRFERSFSFARDALARLSGEEQDLLTSLLHKALGSAPAEHDLSDVDPPED</sequence>
<dbReference type="InterPro" id="IPR000835">
    <property type="entry name" value="HTH_MarR-typ"/>
</dbReference>
<dbReference type="AlphaFoldDB" id="A0A191WGD8"/>
<name>A0A191WGD8_9MICO</name>
<dbReference type="Gene3D" id="1.10.10.10">
    <property type="entry name" value="Winged helix-like DNA-binding domain superfamily/Winged helix DNA-binding domain"/>
    <property type="match status" value="1"/>
</dbReference>
<dbReference type="PRINTS" id="PR00598">
    <property type="entry name" value="HTHMARR"/>
</dbReference>
<evidence type="ECO:0000313" key="2">
    <source>
        <dbReference type="EMBL" id="ANJ27321.1"/>
    </source>
</evidence>
<dbReference type="RefSeq" id="WP_067877297.1">
    <property type="nucleotide sequence ID" value="NZ_CP013979.1"/>
</dbReference>
<dbReference type="GO" id="GO:0006950">
    <property type="term" value="P:response to stress"/>
    <property type="evidence" value="ECO:0007669"/>
    <property type="project" value="TreeGrafter"/>
</dbReference>
<dbReference type="InterPro" id="IPR039422">
    <property type="entry name" value="MarR/SlyA-like"/>
</dbReference>